<dbReference type="Proteomes" id="UP000824120">
    <property type="component" value="Chromosome 6"/>
</dbReference>
<proteinExistence type="predicted"/>
<organism evidence="1 2">
    <name type="scientific">Solanum commersonii</name>
    <name type="common">Commerson's wild potato</name>
    <name type="synonym">Commerson's nightshade</name>
    <dbReference type="NCBI Taxonomy" id="4109"/>
    <lineage>
        <taxon>Eukaryota</taxon>
        <taxon>Viridiplantae</taxon>
        <taxon>Streptophyta</taxon>
        <taxon>Embryophyta</taxon>
        <taxon>Tracheophyta</taxon>
        <taxon>Spermatophyta</taxon>
        <taxon>Magnoliopsida</taxon>
        <taxon>eudicotyledons</taxon>
        <taxon>Gunneridae</taxon>
        <taxon>Pentapetalae</taxon>
        <taxon>asterids</taxon>
        <taxon>lamiids</taxon>
        <taxon>Solanales</taxon>
        <taxon>Solanaceae</taxon>
        <taxon>Solanoideae</taxon>
        <taxon>Solaneae</taxon>
        <taxon>Solanum</taxon>
    </lineage>
</organism>
<keyword evidence="2" id="KW-1185">Reference proteome</keyword>
<evidence type="ECO:0000313" key="2">
    <source>
        <dbReference type="Proteomes" id="UP000824120"/>
    </source>
</evidence>
<comment type="caution">
    <text evidence="1">The sequence shown here is derived from an EMBL/GenBank/DDBJ whole genome shotgun (WGS) entry which is preliminary data.</text>
</comment>
<reference evidence="1 2" key="1">
    <citation type="submission" date="2020-09" db="EMBL/GenBank/DDBJ databases">
        <title>De no assembly of potato wild relative species, Solanum commersonii.</title>
        <authorList>
            <person name="Cho K."/>
        </authorList>
    </citation>
    <scope>NUCLEOTIDE SEQUENCE [LARGE SCALE GENOMIC DNA]</scope>
    <source>
        <strain evidence="1">LZ3.2</strain>
        <tissue evidence="1">Leaf</tissue>
    </source>
</reference>
<dbReference type="OrthoDB" id="424543at2759"/>
<name>A0A9J5YIA6_SOLCO</name>
<evidence type="ECO:0000313" key="1">
    <source>
        <dbReference type="EMBL" id="KAG5600033.1"/>
    </source>
</evidence>
<evidence type="ECO:0008006" key="3">
    <source>
        <dbReference type="Google" id="ProtNLM"/>
    </source>
</evidence>
<dbReference type="EMBL" id="JACXVP010000006">
    <property type="protein sequence ID" value="KAG5600033.1"/>
    <property type="molecule type" value="Genomic_DNA"/>
</dbReference>
<dbReference type="AlphaFoldDB" id="A0A9J5YIA6"/>
<gene>
    <name evidence="1" type="ORF">H5410_031403</name>
</gene>
<protein>
    <recommendedName>
        <fullName evidence="3">Reverse transcriptase domain-containing protein</fullName>
    </recommendedName>
</protein>
<accession>A0A9J5YIA6</accession>
<sequence length="61" mass="7053">MLFADDIVLIDKSRDSIKRYVEGLETNLESKGFGLRTKTKYLKCKFTNVTHMANVEVRIDT</sequence>